<organism evidence="9 10">
    <name type="scientific">Candidatus Magasanikbacteria bacterium RIFCSPHIGHO2_01_FULL_47_8</name>
    <dbReference type="NCBI Taxonomy" id="1798673"/>
    <lineage>
        <taxon>Bacteria</taxon>
        <taxon>Candidatus Magasanikiibacteriota</taxon>
    </lineage>
</organism>
<keyword evidence="4" id="KW-0808">Transferase</keyword>
<feature type="transmembrane region" description="Helical" evidence="8">
    <location>
        <begin position="65"/>
        <end position="90"/>
    </location>
</feature>
<protein>
    <submittedName>
        <fullName evidence="9">Uncharacterized protein</fullName>
    </submittedName>
</protein>
<accession>A0A1F6MEL7</accession>
<feature type="transmembrane region" description="Helical" evidence="8">
    <location>
        <begin position="242"/>
        <end position="259"/>
    </location>
</feature>
<keyword evidence="5 8" id="KW-0812">Transmembrane</keyword>
<feature type="transmembrane region" description="Helical" evidence="8">
    <location>
        <begin position="111"/>
        <end position="132"/>
    </location>
</feature>
<feature type="transmembrane region" description="Helical" evidence="8">
    <location>
        <begin position="193"/>
        <end position="210"/>
    </location>
</feature>
<evidence type="ECO:0000313" key="9">
    <source>
        <dbReference type="EMBL" id="OGH70085.1"/>
    </source>
</evidence>
<dbReference type="EMBL" id="MFPU01000016">
    <property type="protein sequence ID" value="OGH70085.1"/>
    <property type="molecule type" value="Genomic_DNA"/>
</dbReference>
<keyword evidence="3" id="KW-0328">Glycosyltransferase</keyword>
<evidence type="ECO:0000256" key="6">
    <source>
        <dbReference type="ARBA" id="ARBA00022989"/>
    </source>
</evidence>
<dbReference type="PANTHER" id="PTHR33908:SF11">
    <property type="entry name" value="MEMBRANE PROTEIN"/>
    <property type="match status" value="1"/>
</dbReference>
<dbReference type="GO" id="GO:0009103">
    <property type="term" value="P:lipopolysaccharide biosynthetic process"/>
    <property type="evidence" value="ECO:0007669"/>
    <property type="project" value="UniProtKB-ARBA"/>
</dbReference>
<proteinExistence type="predicted"/>
<keyword evidence="2" id="KW-1003">Cell membrane</keyword>
<evidence type="ECO:0000313" key="10">
    <source>
        <dbReference type="Proteomes" id="UP000177953"/>
    </source>
</evidence>
<feature type="transmembrane region" description="Helical" evidence="8">
    <location>
        <begin position="169"/>
        <end position="186"/>
    </location>
</feature>
<comment type="caution">
    <text evidence="9">The sequence shown here is derived from an EMBL/GenBank/DDBJ whole genome shotgun (WGS) entry which is preliminary data.</text>
</comment>
<comment type="subcellular location">
    <subcellularLocation>
        <location evidence="1">Cell membrane</location>
        <topology evidence="1">Multi-pass membrane protein</topology>
    </subcellularLocation>
</comment>
<dbReference type="GO" id="GO:0005886">
    <property type="term" value="C:plasma membrane"/>
    <property type="evidence" value="ECO:0007669"/>
    <property type="project" value="UniProtKB-SubCell"/>
</dbReference>
<sequence>MFCLLAYLLVKKIYSPEAALLSLALIVTFSPFYGNGKAVLGEVPGLAYLLGGLLLLSGEFKTKKFFAAGLLFGLSAATKPFFLIVLPALLIGEIFNYAKTRALFWKRSFTLLAGLIIPLVLWLTTIISPFSLAEFGKTVGYYSNSYAGSNFLELVVLNARRFFTERTPIHFLLLLSVGLAGFVHAFKKNRFTEIEVILSTIIIITLAWYLKTPGWYRYFFPAHLLLLLFFPGALLAATLRRLAITVVVCLIIVQFGYLLTRRHDPLYNSDSAVRFSETVLSATSPTDTIFVINSPSAVFLLDGRPARQFLQINPKLFFGKNSLQDEQGSWYPYVVTSGVLESSSILHADEILAKQYSPVITVDKYLLYKKRTP</sequence>
<keyword evidence="6 8" id="KW-1133">Transmembrane helix</keyword>
<keyword evidence="7 8" id="KW-0472">Membrane</keyword>
<evidence type="ECO:0000256" key="8">
    <source>
        <dbReference type="SAM" id="Phobius"/>
    </source>
</evidence>
<evidence type="ECO:0000256" key="7">
    <source>
        <dbReference type="ARBA" id="ARBA00023136"/>
    </source>
</evidence>
<name>A0A1F6MEL7_9BACT</name>
<dbReference type="PANTHER" id="PTHR33908">
    <property type="entry name" value="MANNOSYLTRANSFERASE YKCB-RELATED"/>
    <property type="match status" value="1"/>
</dbReference>
<evidence type="ECO:0000256" key="3">
    <source>
        <dbReference type="ARBA" id="ARBA00022676"/>
    </source>
</evidence>
<evidence type="ECO:0000256" key="4">
    <source>
        <dbReference type="ARBA" id="ARBA00022679"/>
    </source>
</evidence>
<dbReference type="Proteomes" id="UP000177953">
    <property type="component" value="Unassembled WGS sequence"/>
</dbReference>
<dbReference type="InterPro" id="IPR050297">
    <property type="entry name" value="LipidA_mod_glycosyltrf_83"/>
</dbReference>
<gene>
    <name evidence="9" type="ORF">A2754_00685</name>
</gene>
<feature type="transmembrane region" description="Helical" evidence="8">
    <location>
        <begin position="216"/>
        <end position="235"/>
    </location>
</feature>
<dbReference type="AlphaFoldDB" id="A0A1F6MEL7"/>
<reference evidence="9 10" key="1">
    <citation type="journal article" date="2016" name="Nat. Commun.">
        <title>Thousands of microbial genomes shed light on interconnected biogeochemical processes in an aquifer system.</title>
        <authorList>
            <person name="Anantharaman K."/>
            <person name="Brown C.T."/>
            <person name="Hug L.A."/>
            <person name="Sharon I."/>
            <person name="Castelle C.J."/>
            <person name="Probst A.J."/>
            <person name="Thomas B.C."/>
            <person name="Singh A."/>
            <person name="Wilkins M.J."/>
            <person name="Karaoz U."/>
            <person name="Brodie E.L."/>
            <person name="Williams K.H."/>
            <person name="Hubbard S.S."/>
            <person name="Banfield J.F."/>
        </authorList>
    </citation>
    <scope>NUCLEOTIDE SEQUENCE [LARGE SCALE GENOMIC DNA]</scope>
</reference>
<evidence type="ECO:0000256" key="2">
    <source>
        <dbReference type="ARBA" id="ARBA00022475"/>
    </source>
</evidence>
<dbReference type="GO" id="GO:0016763">
    <property type="term" value="F:pentosyltransferase activity"/>
    <property type="evidence" value="ECO:0007669"/>
    <property type="project" value="TreeGrafter"/>
</dbReference>
<evidence type="ECO:0000256" key="1">
    <source>
        <dbReference type="ARBA" id="ARBA00004651"/>
    </source>
</evidence>
<evidence type="ECO:0000256" key="5">
    <source>
        <dbReference type="ARBA" id="ARBA00022692"/>
    </source>
</evidence>